<dbReference type="EMBL" id="JASCZI010182536">
    <property type="protein sequence ID" value="MED6188113.1"/>
    <property type="molecule type" value="Genomic_DNA"/>
</dbReference>
<comment type="caution">
    <text evidence="2">The sequence shown here is derived from an EMBL/GenBank/DDBJ whole genome shotgun (WGS) entry which is preliminary data.</text>
</comment>
<sequence>MPVRQSSSESPSRKPPHMTKETQPTFYFGDALIEKNLKAPSDHLARCLNQNLPDTQKTGARELVASHNSAYSKVLGRPTMYKVGASMTISIHTRKLVTYKDEDEALGKARSEAKKCHITTRHNSKDQPPKSEMGAKSISPTYNHPVERYRKKHSD</sequence>
<keyword evidence="3" id="KW-1185">Reference proteome</keyword>
<feature type="compositionally biased region" description="Basic and acidic residues" evidence="1">
    <location>
        <begin position="105"/>
        <end position="115"/>
    </location>
</feature>
<feature type="region of interest" description="Disordered" evidence="1">
    <location>
        <begin position="1"/>
        <end position="22"/>
    </location>
</feature>
<evidence type="ECO:0000313" key="2">
    <source>
        <dbReference type="EMBL" id="MED6188113.1"/>
    </source>
</evidence>
<dbReference type="Proteomes" id="UP001341840">
    <property type="component" value="Unassembled WGS sequence"/>
</dbReference>
<name>A0ABU6WTR0_9FABA</name>
<gene>
    <name evidence="2" type="ORF">PIB30_082935</name>
</gene>
<proteinExistence type="predicted"/>
<reference evidence="2 3" key="1">
    <citation type="journal article" date="2023" name="Plants (Basel)">
        <title>Bridging the Gap: Combining Genomics and Transcriptomics Approaches to Understand Stylosanthes scabra, an Orphan Legume from the Brazilian Caatinga.</title>
        <authorList>
            <person name="Ferreira-Neto J.R.C."/>
            <person name="da Silva M.D."/>
            <person name="Binneck E."/>
            <person name="de Melo N.F."/>
            <person name="da Silva R.H."/>
            <person name="de Melo A.L.T.M."/>
            <person name="Pandolfi V."/>
            <person name="Bustamante F.O."/>
            <person name="Brasileiro-Vidal A.C."/>
            <person name="Benko-Iseppon A.M."/>
        </authorList>
    </citation>
    <scope>NUCLEOTIDE SEQUENCE [LARGE SCALE GENOMIC DNA]</scope>
    <source>
        <tissue evidence="2">Leaves</tissue>
    </source>
</reference>
<organism evidence="2 3">
    <name type="scientific">Stylosanthes scabra</name>
    <dbReference type="NCBI Taxonomy" id="79078"/>
    <lineage>
        <taxon>Eukaryota</taxon>
        <taxon>Viridiplantae</taxon>
        <taxon>Streptophyta</taxon>
        <taxon>Embryophyta</taxon>
        <taxon>Tracheophyta</taxon>
        <taxon>Spermatophyta</taxon>
        <taxon>Magnoliopsida</taxon>
        <taxon>eudicotyledons</taxon>
        <taxon>Gunneridae</taxon>
        <taxon>Pentapetalae</taxon>
        <taxon>rosids</taxon>
        <taxon>fabids</taxon>
        <taxon>Fabales</taxon>
        <taxon>Fabaceae</taxon>
        <taxon>Papilionoideae</taxon>
        <taxon>50 kb inversion clade</taxon>
        <taxon>dalbergioids sensu lato</taxon>
        <taxon>Dalbergieae</taxon>
        <taxon>Pterocarpus clade</taxon>
        <taxon>Stylosanthes</taxon>
    </lineage>
</organism>
<evidence type="ECO:0000256" key="1">
    <source>
        <dbReference type="SAM" id="MobiDB-lite"/>
    </source>
</evidence>
<protein>
    <submittedName>
        <fullName evidence="2">Uncharacterized protein</fullName>
    </submittedName>
</protein>
<accession>A0ABU6WTR0</accession>
<evidence type="ECO:0000313" key="3">
    <source>
        <dbReference type="Proteomes" id="UP001341840"/>
    </source>
</evidence>
<feature type="compositionally biased region" description="Polar residues" evidence="1">
    <location>
        <begin position="1"/>
        <end position="10"/>
    </location>
</feature>
<feature type="region of interest" description="Disordered" evidence="1">
    <location>
        <begin position="104"/>
        <end position="155"/>
    </location>
</feature>